<evidence type="ECO:0000259" key="2">
    <source>
        <dbReference type="PROSITE" id="PS50025"/>
    </source>
</evidence>
<dbReference type="SUPFAM" id="SSF49899">
    <property type="entry name" value="Concanavalin A-like lectins/glucanases"/>
    <property type="match status" value="1"/>
</dbReference>
<dbReference type="SMART" id="SM00282">
    <property type="entry name" value="LamG"/>
    <property type="match status" value="1"/>
</dbReference>
<dbReference type="PROSITE" id="PS50025">
    <property type="entry name" value="LAM_G_DOMAIN"/>
    <property type="match status" value="1"/>
</dbReference>
<dbReference type="GeneID" id="119728724"/>
<dbReference type="OrthoDB" id="10011303at2759"/>
<proteinExistence type="predicted"/>
<sequence length="154" mass="16436">MSIKPRVTTAVLMSVQGARGDYLSLEMVDGVLYLCCENGGGQIVATYVPPEGTFFPCDGNWHDILVEKTKNLLTLTVDGEPGEPGLGSYNFPSADTTAPLFFGGIPDGASHTGLTTAERFVGCIRDVMLRDDLVNFKEAENIVGDINVMSCPAT</sequence>
<dbReference type="AlphaFoldDB" id="A0A913ZZD0"/>
<evidence type="ECO:0000313" key="3">
    <source>
        <dbReference type="EnsemblMetazoa" id="XP_038056998.1"/>
    </source>
</evidence>
<name>A0A913ZZD0_PATMI</name>
<dbReference type="Gene3D" id="2.60.120.200">
    <property type="match status" value="1"/>
</dbReference>
<dbReference type="EnsemblMetazoa" id="XM_038201070.1">
    <property type="protein sequence ID" value="XP_038056998.1"/>
    <property type="gene ID" value="LOC119728724"/>
</dbReference>
<accession>A0A913ZZD0</accession>
<dbReference type="PANTHER" id="PTHR15036">
    <property type="entry name" value="PIKACHURIN-LIKE PROTEIN"/>
    <property type="match status" value="1"/>
</dbReference>
<keyword evidence="4" id="KW-1185">Reference proteome</keyword>
<dbReference type="Proteomes" id="UP000887568">
    <property type="component" value="Unplaced"/>
</dbReference>
<dbReference type="RefSeq" id="XP_038056998.1">
    <property type="nucleotide sequence ID" value="XM_038201070.1"/>
</dbReference>
<evidence type="ECO:0000313" key="4">
    <source>
        <dbReference type="Proteomes" id="UP000887568"/>
    </source>
</evidence>
<dbReference type="PANTHER" id="PTHR15036:SF67">
    <property type="entry name" value="LAMININ SUBUNIT ALPHA-LIKE PROTEIN"/>
    <property type="match status" value="1"/>
</dbReference>
<dbReference type="InterPro" id="IPR001791">
    <property type="entry name" value="Laminin_G"/>
</dbReference>
<feature type="domain" description="Laminin G" evidence="2">
    <location>
        <begin position="1"/>
        <end position="151"/>
    </location>
</feature>
<reference evidence="3" key="1">
    <citation type="submission" date="2022-11" db="UniProtKB">
        <authorList>
            <consortium name="EnsemblMetazoa"/>
        </authorList>
    </citation>
    <scope>IDENTIFICATION</scope>
</reference>
<dbReference type="InterPro" id="IPR013320">
    <property type="entry name" value="ConA-like_dom_sf"/>
</dbReference>
<dbReference type="CDD" id="cd00110">
    <property type="entry name" value="LamG"/>
    <property type="match status" value="1"/>
</dbReference>
<organism evidence="3 4">
    <name type="scientific">Patiria miniata</name>
    <name type="common">Bat star</name>
    <name type="synonym">Asterina miniata</name>
    <dbReference type="NCBI Taxonomy" id="46514"/>
    <lineage>
        <taxon>Eukaryota</taxon>
        <taxon>Metazoa</taxon>
        <taxon>Echinodermata</taxon>
        <taxon>Eleutherozoa</taxon>
        <taxon>Asterozoa</taxon>
        <taxon>Asteroidea</taxon>
        <taxon>Valvatacea</taxon>
        <taxon>Valvatida</taxon>
        <taxon>Asterinidae</taxon>
        <taxon>Patiria</taxon>
    </lineage>
</organism>
<dbReference type="OMA" id="YLCCENG"/>
<evidence type="ECO:0000256" key="1">
    <source>
        <dbReference type="PROSITE-ProRule" id="PRU00122"/>
    </source>
</evidence>
<dbReference type="InterPro" id="IPR050372">
    <property type="entry name" value="Neurexin-related_CASP"/>
</dbReference>
<dbReference type="Pfam" id="PF02210">
    <property type="entry name" value="Laminin_G_2"/>
    <property type="match status" value="1"/>
</dbReference>
<protein>
    <recommendedName>
        <fullName evidence="2">Laminin G domain-containing protein</fullName>
    </recommendedName>
</protein>
<comment type="caution">
    <text evidence="1">Lacks conserved residue(s) required for the propagation of feature annotation.</text>
</comment>